<feature type="transmembrane region" description="Helical" evidence="9">
    <location>
        <begin position="169"/>
        <end position="189"/>
    </location>
</feature>
<feature type="transmembrane region" description="Helical" evidence="9">
    <location>
        <begin position="326"/>
        <end position="349"/>
    </location>
</feature>
<keyword evidence="12" id="KW-1185">Reference proteome</keyword>
<evidence type="ECO:0000256" key="4">
    <source>
        <dbReference type="ARBA" id="ARBA00022692"/>
    </source>
</evidence>
<evidence type="ECO:0000313" key="12">
    <source>
        <dbReference type="Proteomes" id="UP001218218"/>
    </source>
</evidence>
<dbReference type="InterPro" id="IPR036259">
    <property type="entry name" value="MFS_trans_sf"/>
</dbReference>
<evidence type="ECO:0000256" key="8">
    <source>
        <dbReference type="RuleBase" id="RU003346"/>
    </source>
</evidence>
<dbReference type="InterPro" id="IPR005829">
    <property type="entry name" value="Sugar_transporter_CS"/>
</dbReference>
<gene>
    <name evidence="11" type="ORF">DFH08DRAFT_875006</name>
</gene>
<proteinExistence type="inferred from homology"/>
<keyword evidence="5 9" id="KW-1133">Transmembrane helix</keyword>
<reference evidence="11" key="1">
    <citation type="submission" date="2023-03" db="EMBL/GenBank/DDBJ databases">
        <title>Massive genome expansion in bonnet fungi (Mycena s.s.) driven by repeated elements and novel gene families across ecological guilds.</title>
        <authorList>
            <consortium name="Lawrence Berkeley National Laboratory"/>
            <person name="Harder C.B."/>
            <person name="Miyauchi S."/>
            <person name="Viragh M."/>
            <person name="Kuo A."/>
            <person name="Thoen E."/>
            <person name="Andreopoulos B."/>
            <person name="Lu D."/>
            <person name="Skrede I."/>
            <person name="Drula E."/>
            <person name="Henrissat B."/>
            <person name="Morin E."/>
            <person name="Kohler A."/>
            <person name="Barry K."/>
            <person name="LaButti K."/>
            <person name="Morin E."/>
            <person name="Salamov A."/>
            <person name="Lipzen A."/>
            <person name="Mereny Z."/>
            <person name="Hegedus B."/>
            <person name="Baldrian P."/>
            <person name="Stursova M."/>
            <person name="Weitz H."/>
            <person name="Taylor A."/>
            <person name="Grigoriev I.V."/>
            <person name="Nagy L.G."/>
            <person name="Martin F."/>
            <person name="Kauserud H."/>
        </authorList>
    </citation>
    <scope>NUCLEOTIDE SEQUENCE</scope>
    <source>
        <strain evidence="11">CBHHK002</strain>
    </source>
</reference>
<dbReference type="PANTHER" id="PTHR48022">
    <property type="entry name" value="PLASTIDIC GLUCOSE TRANSPORTER 4"/>
    <property type="match status" value="1"/>
</dbReference>
<organism evidence="11 12">
    <name type="scientific">Mycena albidolilacea</name>
    <dbReference type="NCBI Taxonomy" id="1033008"/>
    <lineage>
        <taxon>Eukaryota</taxon>
        <taxon>Fungi</taxon>
        <taxon>Dikarya</taxon>
        <taxon>Basidiomycota</taxon>
        <taxon>Agaricomycotina</taxon>
        <taxon>Agaricomycetes</taxon>
        <taxon>Agaricomycetidae</taxon>
        <taxon>Agaricales</taxon>
        <taxon>Marasmiineae</taxon>
        <taxon>Mycenaceae</taxon>
        <taxon>Mycena</taxon>
    </lineage>
</organism>
<feature type="transmembrane region" description="Helical" evidence="9">
    <location>
        <begin position="356"/>
        <end position="375"/>
    </location>
</feature>
<feature type="domain" description="Major facilitator superfamily (MFS) profile" evidence="10">
    <location>
        <begin position="42"/>
        <end position="482"/>
    </location>
</feature>
<dbReference type="SUPFAM" id="SSF103473">
    <property type="entry name" value="MFS general substrate transporter"/>
    <property type="match status" value="1"/>
</dbReference>
<dbReference type="Proteomes" id="UP001218218">
    <property type="component" value="Unassembled WGS sequence"/>
</dbReference>
<name>A0AAD6ZUU1_9AGAR</name>
<evidence type="ECO:0000256" key="1">
    <source>
        <dbReference type="ARBA" id="ARBA00004141"/>
    </source>
</evidence>
<feature type="transmembrane region" description="Helical" evidence="9">
    <location>
        <begin position="459"/>
        <end position="478"/>
    </location>
</feature>
<evidence type="ECO:0000259" key="10">
    <source>
        <dbReference type="PROSITE" id="PS50850"/>
    </source>
</evidence>
<dbReference type="AlphaFoldDB" id="A0AAD6ZUU1"/>
<dbReference type="InterPro" id="IPR050360">
    <property type="entry name" value="MFS_Sugar_Transporters"/>
</dbReference>
<dbReference type="Pfam" id="PF00083">
    <property type="entry name" value="Sugar_tr"/>
    <property type="match status" value="1"/>
</dbReference>
<evidence type="ECO:0000256" key="2">
    <source>
        <dbReference type="ARBA" id="ARBA00010992"/>
    </source>
</evidence>
<dbReference type="InterPro" id="IPR003663">
    <property type="entry name" value="Sugar/inositol_transpt"/>
</dbReference>
<keyword evidence="6 9" id="KW-0472">Membrane</keyword>
<dbReference type="GO" id="GO:0005351">
    <property type="term" value="F:carbohydrate:proton symporter activity"/>
    <property type="evidence" value="ECO:0007669"/>
    <property type="project" value="TreeGrafter"/>
</dbReference>
<feature type="transmembrane region" description="Helical" evidence="9">
    <location>
        <begin position="36"/>
        <end position="60"/>
    </location>
</feature>
<feature type="transmembrane region" description="Helical" evidence="9">
    <location>
        <begin position="80"/>
        <end position="100"/>
    </location>
</feature>
<dbReference type="PRINTS" id="PR00171">
    <property type="entry name" value="SUGRTRNSPORT"/>
</dbReference>
<evidence type="ECO:0000256" key="9">
    <source>
        <dbReference type="SAM" id="Phobius"/>
    </source>
</evidence>
<evidence type="ECO:0000256" key="3">
    <source>
        <dbReference type="ARBA" id="ARBA00022448"/>
    </source>
</evidence>
<dbReference type="GO" id="GO:0016020">
    <property type="term" value="C:membrane"/>
    <property type="evidence" value="ECO:0007669"/>
    <property type="project" value="UniProtKB-SubCell"/>
</dbReference>
<dbReference type="NCBIfam" id="TIGR00879">
    <property type="entry name" value="SP"/>
    <property type="match status" value="1"/>
</dbReference>
<protein>
    <submittedName>
        <fullName evidence="11">General substrate transporter</fullName>
    </submittedName>
</protein>
<feature type="transmembrane region" description="Helical" evidence="9">
    <location>
        <begin position="201"/>
        <end position="224"/>
    </location>
</feature>
<evidence type="ECO:0000313" key="11">
    <source>
        <dbReference type="EMBL" id="KAJ7340684.1"/>
    </source>
</evidence>
<accession>A0AAD6ZUU1</accession>
<comment type="similarity">
    <text evidence="2 8">Belongs to the major facilitator superfamily. Sugar transporter (TC 2.A.1.1) family.</text>
</comment>
<keyword evidence="4 9" id="KW-0812">Transmembrane</keyword>
<evidence type="ECO:0000256" key="7">
    <source>
        <dbReference type="ARBA" id="ARBA00049119"/>
    </source>
</evidence>
<comment type="caution">
    <text evidence="11">The sequence shown here is derived from an EMBL/GenBank/DDBJ whole genome shotgun (WGS) entry which is preliminary data.</text>
</comment>
<dbReference type="InterPro" id="IPR005828">
    <property type="entry name" value="MFS_sugar_transport-like"/>
</dbReference>
<comment type="subcellular location">
    <subcellularLocation>
        <location evidence="1">Membrane</location>
        <topology evidence="1">Multi-pass membrane protein</topology>
    </subcellularLocation>
</comment>
<evidence type="ECO:0000256" key="6">
    <source>
        <dbReference type="ARBA" id="ARBA00023136"/>
    </source>
</evidence>
<evidence type="ECO:0000256" key="5">
    <source>
        <dbReference type="ARBA" id="ARBA00022989"/>
    </source>
</evidence>
<dbReference type="PROSITE" id="PS00217">
    <property type="entry name" value="SUGAR_TRANSPORT_2"/>
    <property type="match status" value="1"/>
</dbReference>
<feature type="transmembrane region" description="Helical" evidence="9">
    <location>
        <begin position="136"/>
        <end position="157"/>
    </location>
</feature>
<feature type="transmembrane region" description="Helical" evidence="9">
    <location>
        <begin position="395"/>
        <end position="416"/>
    </location>
</feature>
<comment type="catalytic activity">
    <reaction evidence="7">
        <text>myo-inositol(out) + H(+)(out) = myo-inositol(in) + H(+)(in)</text>
        <dbReference type="Rhea" id="RHEA:60364"/>
        <dbReference type="ChEBI" id="CHEBI:15378"/>
        <dbReference type="ChEBI" id="CHEBI:17268"/>
    </reaction>
</comment>
<dbReference type="InterPro" id="IPR020846">
    <property type="entry name" value="MFS_dom"/>
</dbReference>
<dbReference type="FunFam" id="1.20.1250.20:FF:000090">
    <property type="entry name" value="MFS sugar transporter, putative"/>
    <property type="match status" value="1"/>
</dbReference>
<dbReference type="PANTHER" id="PTHR48022:SF80">
    <property type="entry name" value="SUGAR TRANSPORTER, PUTATIVE (AFU_ORTHOLOGUE AFUA_3G12170)-RELATED"/>
    <property type="match status" value="1"/>
</dbReference>
<keyword evidence="3 8" id="KW-0813">Transport</keyword>
<dbReference type="EMBL" id="JARIHO010000026">
    <property type="protein sequence ID" value="KAJ7340684.1"/>
    <property type="molecule type" value="Genomic_DNA"/>
</dbReference>
<dbReference type="Gene3D" id="1.20.1250.20">
    <property type="entry name" value="MFS general substrate transporter like domains"/>
    <property type="match status" value="1"/>
</dbReference>
<dbReference type="PROSITE" id="PS50850">
    <property type="entry name" value="MFS"/>
    <property type="match status" value="1"/>
</dbReference>
<sequence>MCPCRVNASYLSGWRIWRHSANPPSEDGELSGSMGLFYNFSVCLFSALGSFLFGDSGIIGSVVSKQFDLFQTYFHNPGPSIIGAIVSTFAGGCFFGAAAAGSLATRIGRKRTIQLGALVAILGCSLQTGARNVSYLIVGRLIAGLAIGCLSMVVPLYQSEISPPEIRGFLTGLTQFMISIGFLVANWVGYGCQFLRTDAQWRVALGIQIFPAALLFLGMFVLPYSPRWLVEKGRNDEAFAIVQRLHGTKDNEEFIALEFAEMKEQIRYEQENYSTQFSDLWSTKPMLRRTLTGMAVQICTQFTGINVSSYFQPTLYAALGLSGSKILMITGINGALGAVVTIIFIYFFLDRVGRKSPLILGSFGMAISLAVEAAINAKWGGVDSTNHPAQTAGVAFIIIFSSLFFSTSFGPVSWVYQSEIFPMRVRAIGTSVCTCANWASNVLISQVSPIGMARLQYRFYIVFVVTNIVNAFIVLFFFPETKGKTLEEMDAVFGDQVIPHALETKRTNNIGVEDEKSRESDV</sequence>